<dbReference type="PROSITE" id="PS00588">
    <property type="entry name" value="FLAGELLA_BB_ROD"/>
    <property type="match status" value="1"/>
</dbReference>
<dbReference type="InterPro" id="IPR010930">
    <property type="entry name" value="Flg_bb/hook_C_dom"/>
</dbReference>
<keyword evidence="9" id="KW-1185">Reference proteome</keyword>
<keyword evidence="3 4" id="KW-0975">Bacterial flagellum</keyword>
<feature type="domain" description="Flagellar basal body rod protein N-terminal" evidence="5">
    <location>
        <begin position="5"/>
        <end position="35"/>
    </location>
</feature>
<comment type="subcellular location">
    <subcellularLocation>
        <location evidence="1 4">Bacterial flagellum basal body</location>
    </subcellularLocation>
</comment>
<feature type="domain" description="Flagellar basal-body/hook protein C-terminal" evidence="6">
    <location>
        <begin position="206"/>
        <end position="251"/>
    </location>
</feature>
<evidence type="ECO:0000259" key="5">
    <source>
        <dbReference type="Pfam" id="PF00460"/>
    </source>
</evidence>
<dbReference type="InterPro" id="IPR020013">
    <property type="entry name" value="Flagellar_FlgE/F/G"/>
</dbReference>
<evidence type="ECO:0000259" key="7">
    <source>
        <dbReference type="Pfam" id="PF22692"/>
    </source>
</evidence>
<sequence>MNDALYIAATGMKAQTAQLDTIANNVANVSTPGFKRSNLRFGDLVSTGLEGQRSVEASAVSAGVKIGAVQRSFVAGELRRVDDAMSVAVQGDGFLEVQLPDGSPAFVRGARLEVNADRLLAVSDGFVLRQHIHIPTDVRTLVISEDGQVTGRDDAGRSTTLGRIELAVFANASALAPAGEGLWRSSTGSGEATLAPPGEAGAGRLKQGYQEASNVHLVDEMVQLMVAQRAYEMNVKVMQAADEVAGMTNNLRK</sequence>
<dbReference type="Pfam" id="PF00460">
    <property type="entry name" value="Flg_bb_rod"/>
    <property type="match status" value="1"/>
</dbReference>
<evidence type="ECO:0000256" key="2">
    <source>
        <dbReference type="ARBA" id="ARBA00009677"/>
    </source>
</evidence>
<dbReference type="SUPFAM" id="SSF117143">
    <property type="entry name" value="Flagellar hook protein flgE"/>
    <property type="match status" value="1"/>
</dbReference>
<evidence type="ECO:0000313" key="9">
    <source>
        <dbReference type="Proteomes" id="UP001180453"/>
    </source>
</evidence>
<evidence type="ECO:0000256" key="1">
    <source>
        <dbReference type="ARBA" id="ARBA00004117"/>
    </source>
</evidence>
<evidence type="ECO:0000256" key="4">
    <source>
        <dbReference type="RuleBase" id="RU362116"/>
    </source>
</evidence>
<accession>A0ABU1YH85</accession>
<organism evidence="8 9">
    <name type="scientific">Roseateles saccharophilus</name>
    <name type="common">Pseudomonas saccharophila</name>
    <dbReference type="NCBI Taxonomy" id="304"/>
    <lineage>
        <taxon>Bacteria</taxon>
        <taxon>Pseudomonadati</taxon>
        <taxon>Pseudomonadota</taxon>
        <taxon>Betaproteobacteria</taxon>
        <taxon>Burkholderiales</taxon>
        <taxon>Sphaerotilaceae</taxon>
        <taxon>Roseateles</taxon>
    </lineage>
</organism>
<evidence type="ECO:0000313" key="8">
    <source>
        <dbReference type="EMBL" id="MDR7268224.1"/>
    </source>
</evidence>
<evidence type="ECO:0000256" key="3">
    <source>
        <dbReference type="ARBA" id="ARBA00023143"/>
    </source>
</evidence>
<keyword evidence="8" id="KW-0282">Flagellum</keyword>
<keyword evidence="8" id="KW-0969">Cilium</keyword>
<dbReference type="InterPro" id="IPR019776">
    <property type="entry name" value="Flagellar_basal_body_rod_CS"/>
</dbReference>
<name>A0ABU1YH85_ROSSA</name>
<dbReference type="Pfam" id="PF22692">
    <property type="entry name" value="LlgE_F_G_D1"/>
    <property type="match status" value="1"/>
</dbReference>
<feature type="domain" description="Flagellar hook protein FlgE/F/G-like D1" evidence="7">
    <location>
        <begin position="88"/>
        <end position="150"/>
    </location>
</feature>
<protein>
    <submittedName>
        <fullName evidence="8">Flagellar basal-body rod protein FlgG</fullName>
    </submittedName>
</protein>
<dbReference type="Proteomes" id="UP001180453">
    <property type="component" value="Unassembled WGS sequence"/>
</dbReference>
<dbReference type="PANTHER" id="PTHR30435:SF19">
    <property type="entry name" value="FLAGELLAR BASAL-BODY ROD PROTEIN FLGG"/>
    <property type="match status" value="1"/>
</dbReference>
<dbReference type="EMBL" id="JAVDXU010000001">
    <property type="protein sequence ID" value="MDR7268224.1"/>
    <property type="molecule type" value="Genomic_DNA"/>
</dbReference>
<gene>
    <name evidence="8" type="ORF">J2X20_000853</name>
</gene>
<dbReference type="InterPro" id="IPR037925">
    <property type="entry name" value="FlgE/F/G-like"/>
</dbReference>
<dbReference type="InterPro" id="IPR053967">
    <property type="entry name" value="LlgE_F_G-like_D1"/>
</dbReference>
<proteinExistence type="inferred from homology"/>
<dbReference type="InterPro" id="IPR001444">
    <property type="entry name" value="Flag_bb_rod_N"/>
</dbReference>
<dbReference type="Pfam" id="PF06429">
    <property type="entry name" value="Flg_bbr_C"/>
    <property type="match status" value="1"/>
</dbReference>
<dbReference type="RefSeq" id="WP_310261339.1">
    <property type="nucleotide sequence ID" value="NZ_JAVDXU010000001.1"/>
</dbReference>
<reference evidence="8 9" key="1">
    <citation type="submission" date="2023-07" db="EMBL/GenBank/DDBJ databases">
        <title>Sorghum-associated microbial communities from plants grown in Nebraska, USA.</title>
        <authorList>
            <person name="Schachtman D."/>
        </authorList>
    </citation>
    <scope>NUCLEOTIDE SEQUENCE [LARGE SCALE GENOMIC DNA]</scope>
    <source>
        <strain evidence="8 9">BE314</strain>
    </source>
</reference>
<comment type="caution">
    <text evidence="8">The sequence shown here is derived from an EMBL/GenBank/DDBJ whole genome shotgun (WGS) entry which is preliminary data.</text>
</comment>
<dbReference type="NCBIfam" id="TIGR03506">
    <property type="entry name" value="FlgEFG_subfam"/>
    <property type="match status" value="2"/>
</dbReference>
<keyword evidence="8" id="KW-0966">Cell projection</keyword>
<evidence type="ECO:0000259" key="6">
    <source>
        <dbReference type="Pfam" id="PF06429"/>
    </source>
</evidence>
<comment type="similarity">
    <text evidence="2 4">Belongs to the flagella basal body rod proteins family.</text>
</comment>
<dbReference type="PANTHER" id="PTHR30435">
    <property type="entry name" value="FLAGELLAR PROTEIN"/>
    <property type="match status" value="1"/>
</dbReference>